<comment type="caution">
    <text evidence="3">The sequence shown here is derived from an EMBL/GenBank/DDBJ whole genome shotgun (WGS) entry which is preliminary data.</text>
</comment>
<feature type="domain" description="Tyrosine specific protein phosphatases" evidence="2">
    <location>
        <begin position="211"/>
        <end position="294"/>
    </location>
</feature>
<dbReference type="OrthoDB" id="1188001at2"/>
<dbReference type="Pfam" id="PF13350">
    <property type="entry name" value="Y_phosphatase3"/>
    <property type="match status" value="1"/>
</dbReference>
<accession>A0A161S9E8</accession>
<dbReference type="PANTHER" id="PTHR31126">
    <property type="entry name" value="TYROSINE-PROTEIN PHOSPHATASE"/>
    <property type="match status" value="1"/>
</dbReference>
<dbReference type="Proteomes" id="UP000076630">
    <property type="component" value="Unassembled WGS sequence"/>
</dbReference>
<dbReference type="GO" id="GO:0004721">
    <property type="term" value="F:phosphoprotein phosphatase activity"/>
    <property type="evidence" value="ECO:0007669"/>
    <property type="project" value="InterPro"/>
</dbReference>
<evidence type="ECO:0000313" key="4">
    <source>
        <dbReference type="Proteomes" id="UP000076630"/>
    </source>
</evidence>
<sequence length="346" mass="39875">MRQPHILLYILTSVLLTGCSYKAYQPVAFSDLDKGKNIVEEKKGYTVQLPAEDKLLLNDQTVVKAEKLFVPTQSREIYKVVEAKDTTYLSNRHIEFKKVHNFRDMGGIKNQEGKQIVWGHFFRSGHLSKLKKKEYNKFNELNIKTVIDLRTDKELSKKPDRIPAGVGYTNVQVYDDSEDMFSKTKKEVLKGKVTPMQSDSLVMEFYKLYMLENPQLVKGIVDQLFESNDAVLFHCSAGKDRTGMIGALVLSILKVDRETIISEYMLSNNYRVEDITNRMKLAKAGKVLFPKINYQVIENFSWIKAIYIEAMFKGIESKYGTMDNYITTGLGITPEKRQAYIDKFTY</sequence>
<dbReference type="Gene3D" id="3.90.190.10">
    <property type="entry name" value="Protein tyrosine phosphatase superfamily"/>
    <property type="match status" value="1"/>
</dbReference>
<dbReference type="PROSITE" id="PS50056">
    <property type="entry name" value="TYR_PHOSPHATASE_2"/>
    <property type="match status" value="1"/>
</dbReference>
<gene>
    <name evidence="3" type="ORF">AV926_07775</name>
</gene>
<dbReference type="RefSeq" id="WP_038984605.1">
    <property type="nucleotide sequence ID" value="NZ_JWJO01000004.1"/>
</dbReference>
<dbReference type="InterPro" id="IPR026893">
    <property type="entry name" value="Tyr/Ser_Pase_IphP-type"/>
</dbReference>
<dbReference type="AlphaFoldDB" id="A0A161S9E8"/>
<name>A0A161S9E8_9FLAO</name>
<dbReference type="EMBL" id="LQNU01000049">
    <property type="protein sequence ID" value="KZE82019.1"/>
    <property type="molecule type" value="Genomic_DNA"/>
</dbReference>
<proteinExistence type="inferred from homology"/>
<keyword evidence="4" id="KW-1185">Reference proteome</keyword>
<dbReference type="InterPro" id="IPR029021">
    <property type="entry name" value="Prot-tyrosine_phosphatase-like"/>
</dbReference>
<evidence type="ECO:0000259" key="2">
    <source>
        <dbReference type="PROSITE" id="PS50056"/>
    </source>
</evidence>
<reference evidence="3 4" key="1">
    <citation type="submission" date="2016-01" db="EMBL/GenBank/DDBJ databases">
        <title>Whole genome sequencing of Myroides marinus L41.</title>
        <authorList>
            <person name="Hong K.W."/>
        </authorList>
    </citation>
    <scope>NUCLEOTIDE SEQUENCE [LARGE SCALE GENOMIC DNA]</scope>
    <source>
        <strain evidence="3 4">L41</strain>
    </source>
</reference>
<dbReference type="InterPro" id="IPR000387">
    <property type="entry name" value="Tyr_Pase_dom"/>
</dbReference>
<protein>
    <submittedName>
        <fullName evidence="3">Protein tyrosine phosphatase</fullName>
    </submittedName>
</protein>
<dbReference type="PROSITE" id="PS00383">
    <property type="entry name" value="TYR_PHOSPHATASE_1"/>
    <property type="match status" value="1"/>
</dbReference>
<dbReference type="PROSITE" id="PS51257">
    <property type="entry name" value="PROKAR_LIPOPROTEIN"/>
    <property type="match status" value="1"/>
</dbReference>
<evidence type="ECO:0000313" key="3">
    <source>
        <dbReference type="EMBL" id="KZE82019.1"/>
    </source>
</evidence>
<evidence type="ECO:0000256" key="1">
    <source>
        <dbReference type="ARBA" id="ARBA00009580"/>
    </source>
</evidence>
<dbReference type="PANTHER" id="PTHR31126:SF1">
    <property type="entry name" value="TYROSINE SPECIFIC PROTEIN PHOSPHATASES DOMAIN-CONTAINING PROTEIN"/>
    <property type="match status" value="1"/>
</dbReference>
<organism evidence="3 4">
    <name type="scientific">Myroides marinus</name>
    <dbReference type="NCBI Taxonomy" id="703342"/>
    <lineage>
        <taxon>Bacteria</taxon>
        <taxon>Pseudomonadati</taxon>
        <taxon>Bacteroidota</taxon>
        <taxon>Flavobacteriia</taxon>
        <taxon>Flavobacteriales</taxon>
        <taxon>Flavobacteriaceae</taxon>
        <taxon>Myroides</taxon>
    </lineage>
</organism>
<dbReference type="SUPFAM" id="SSF52799">
    <property type="entry name" value="(Phosphotyrosine protein) phosphatases II"/>
    <property type="match status" value="1"/>
</dbReference>
<dbReference type="InterPro" id="IPR016130">
    <property type="entry name" value="Tyr_Pase_AS"/>
</dbReference>
<comment type="similarity">
    <text evidence="1">Belongs to the protein-tyrosine phosphatase family.</text>
</comment>